<keyword evidence="3" id="KW-0472">Membrane</keyword>
<keyword evidence="6" id="KW-1185">Reference proteome</keyword>
<keyword evidence="3" id="KW-1133">Transmembrane helix</keyword>
<evidence type="ECO:0000256" key="2">
    <source>
        <dbReference type="PROSITE-ProRule" id="PRU00335"/>
    </source>
</evidence>
<dbReference type="EMBL" id="BIFR01000001">
    <property type="protein sequence ID" value="GCE13549.1"/>
    <property type="molecule type" value="Genomic_DNA"/>
</dbReference>
<dbReference type="RefSeq" id="WP_161975554.1">
    <property type="nucleotide sequence ID" value="NZ_BIFR01000001.1"/>
</dbReference>
<dbReference type="Proteomes" id="UP000287352">
    <property type="component" value="Unassembled WGS sequence"/>
</dbReference>
<dbReference type="PANTHER" id="PTHR43479">
    <property type="entry name" value="ACREF/ENVCD OPERON REPRESSOR-RELATED"/>
    <property type="match status" value="1"/>
</dbReference>
<organism evidence="5 6">
    <name type="scientific">Tengunoibacter tsumagoiensis</name>
    <dbReference type="NCBI Taxonomy" id="2014871"/>
    <lineage>
        <taxon>Bacteria</taxon>
        <taxon>Bacillati</taxon>
        <taxon>Chloroflexota</taxon>
        <taxon>Ktedonobacteria</taxon>
        <taxon>Ktedonobacterales</taxon>
        <taxon>Dictyobacteraceae</taxon>
        <taxon>Tengunoibacter</taxon>
    </lineage>
</organism>
<keyword evidence="3" id="KW-0812">Transmembrane</keyword>
<evidence type="ECO:0000313" key="5">
    <source>
        <dbReference type="EMBL" id="GCE13549.1"/>
    </source>
</evidence>
<dbReference type="PANTHER" id="PTHR43479:SF11">
    <property type="entry name" value="ACREF_ENVCD OPERON REPRESSOR-RELATED"/>
    <property type="match status" value="1"/>
</dbReference>
<dbReference type="InterPro" id="IPR001647">
    <property type="entry name" value="HTH_TetR"/>
</dbReference>
<feature type="DNA-binding region" description="H-T-H motif" evidence="2">
    <location>
        <begin position="29"/>
        <end position="48"/>
    </location>
</feature>
<dbReference type="AlphaFoldDB" id="A0A402A3D0"/>
<dbReference type="GO" id="GO:0003677">
    <property type="term" value="F:DNA binding"/>
    <property type="evidence" value="ECO:0007669"/>
    <property type="project" value="UniProtKB-UniRule"/>
</dbReference>
<dbReference type="InterPro" id="IPR023772">
    <property type="entry name" value="DNA-bd_HTH_TetR-type_CS"/>
</dbReference>
<dbReference type="SUPFAM" id="SSF48498">
    <property type="entry name" value="Tetracyclin repressor-like, C-terminal domain"/>
    <property type="match status" value="1"/>
</dbReference>
<feature type="transmembrane region" description="Helical" evidence="3">
    <location>
        <begin position="139"/>
        <end position="162"/>
    </location>
</feature>
<gene>
    <name evidence="5" type="ORF">KTT_34080</name>
</gene>
<dbReference type="InterPro" id="IPR050624">
    <property type="entry name" value="HTH-type_Tx_Regulator"/>
</dbReference>
<keyword evidence="1 2" id="KW-0238">DNA-binding</keyword>
<dbReference type="InterPro" id="IPR009057">
    <property type="entry name" value="Homeodomain-like_sf"/>
</dbReference>
<name>A0A402A3D0_9CHLR</name>
<dbReference type="Pfam" id="PF00440">
    <property type="entry name" value="TetR_N"/>
    <property type="match status" value="1"/>
</dbReference>
<evidence type="ECO:0000313" key="6">
    <source>
        <dbReference type="Proteomes" id="UP000287352"/>
    </source>
</evidence>
<dbReference type="Gene3D" id="1.10.357.10">
    <property type="entry name" value="Tetracycline Repressor, domain 2"/>
    <property type="match status" value="1"/>
</dbReference>
<evidence type="ECO:0000256" key="1">
    <source>
        <dbReference type="ARBA" id="ARBA00023125"/>
    </source>
</evidence>
<accession>A0A402A3D0</accession>
<reference evidence="6" key="1">
    <citation type="submission" date="2018-12" db="EMBL/GenBank/DDBJ databases">
        <title>Tengunoibacter tsumagoiensis gen. nov., sp. nov., Dictyobacter kobayashii sp. nov., D. alpinus sp. nov., and D. joshuensis sp. nov. and description of Dictyobacteraceae fam. nov. within the order Ktedonobacterales isolated from Tengu-no-mugimeshi.</title>
        <authorList>
            <person name="Wang C.M."/>
            <person name="Zheng Y."/>
            <person name="Sakai Y."/>
            <person name="Toyoda A."/>
            <person name="Minakuchi Y."/>
            <person name="Abe K."/>
            <person name="Yokota A."/>
            <person name="Yabe S."/>
        </authorList>
    </citation>
    <scope>NUCLEOTIDE SEQUENCE [LARGE SCALE GENOMIC DNA]</scope>
    <source>
        <strain evidence="6">Uno3</strain>
    </source>
</reference>
<dbReference type="SUPFAM" id="SSF46689">
    <property type="entry name" value="Homeodomain-like"/>
    <property type="match status" value="1"/>
</dbReference>
<dbReference type="PROSITE" id="PS50977">
    <property type="entry name" value="HTH_TETR_2"/>
    <property type="match status" value="1"/>
</dbReference>
<proteinExistence type="predicted"/>
<evidence type="ECO:0000256" key="3">
    <source>
        <dbReference type="SAM" id="Phobius"/>
    </source>
</evidence>
<dbReference type="PRINTS" id="PR00455">
    <property type="entry name" value="HTHTETR"/>
</dbReference>
<evidence type="ECO:0000259" key="4">
    <source>
        <dbReference type="PROSITE" id="PS50977"/>
    </source>
</evidence>
<feature type="domain" description="HTH tetR-type" evidence="4">
    <location>
        <begin position="6"/>
        <end position="66"/>
    </location>
</feature>
<sequence length="197" mass="22364">MSKKRERTRADLLTAARNVFSRKGFHDTSILDITEAADVGVGTFYLHFRDKDEIFENLVQEVLNSLRQQVTADVYQQGEPSLPTIIRAIFYHAYDQRDLFRIALTGGGLFARTFHVQDLIAEGLLPTLERMAQRGLLNAYTDISLLADFITGVIIQGVIWWFDQEEPDPKGMTEQTLLLLSQGLPAALFIENEQTPY</sequence>
<dbReference type="InterPro" id="IPR036271">
    <property type="entry name" value="Tet_transcr_reg_TetR-rel_C_sf"/>
</dbReference>
<dbReference type="PROSITE" id="PS01081">
    <property type="entry name" value="HTH_TETR_1"/>
    <property type="match status" value="1"/>
</dbReference>
<comment type="caution">
    <text evidence="5">The sequence shown here is derived from an EMBL/GenBank/DDBJ whole genome shotgun (WGS) entry which is preliminary data.</text>
</comment>
<protein>
    <submittedName>
        <fullName evidence="5">TetR family transcriptional regulator</fullName>
    </submittedName>
</protein>